<evidence type="ECO:0000256" key="1">
    <source>
        <dbReference type="SAM" id="Coils"/>
    </source>
</evidence>
<proteinExistence type="predicted"/>
<reference evidence="2" key="1">
    <citation type="journal article" date="2020" name="Nature">
        <title>Giant virus diversity and host interactions through global metagenomics.</title>
        <authorList>
            <person name="Schulz F."/>
            <person name="Roux S."/>
            <person name="Paez-Espino D."/>
            <person name="Jungbluth S."/>
            <person name="Walsh D.A."/>
            <person name="Denef V.J."/>
            <person name="McMahon K.D."/>
            <person name="Konstantinidis K.T."/>
            <person name="Eloe-Fadrosh E.A."/>
            <person name="Kyrpides N.C."/>
            <person name="Woyke T."/>
        </authorList>
    </citation>
    <scope>NUCLEOTIDE SEQUENCE</scope>
    <source>
        <strain evidence="2">GVMAG-M-3300020169-51</strain>
    </source>
</reference>
<feature type="coiled-coil region" evidence="1">
    <location>
        <begin position="30"/>
        <end position="57"/>
    </location>
</feature>
<dbReference type="AlphaFoldDB" id="A0A6C0BXY0"/>
<organism evidence="2">
    <name type="scientific">viral metagenome</name>
    <dbReference type="NCBI Taxonomy" id="1070528"/>
    <lineage>
        <taxon>unclassified sequences</taxon>
        <taxon>metagenomes</taxon>
        <taxon>organismal metagenomes</taxon>
    </lineage>
</organism>
<evidence type="ECO:0000313" key="2">
    <source>
        <dbReference type="EMBL" id="QHS97285.1"/>
    </source>
</evidence>
<keyword evidence="1" id="KW-0175">Coiled coil</keyword>
<protein>
    <submittedName>
        <fullName evidence="2">Uncharacterized protein</fullName>
    </submittedName>
</protein>
<accession>A0A6C0BXY0</accession>
<sequence length="60" mass="6697">MGKKTRKRRGTKKKGGARCAVCGLDKQAMMASFKREITLLNNAMLSLQAEVVRLNEENTN</sequence>
<dbReference type="EMBL" id="MN739292">
    <property type="protein sequence ID" value="QHS97285.1"/>
    <property type="molecule type" value="Genomic_DNA"/>
</dbReference>
<name>A0A6C0BXY0_9ZZZZ</name>